<sequence length="614" mass="69645">MKLISKRLIKIEKEGDKMKLKTHDDRLTLTNGSYHSLVNARKPKGIEDKQAYLIGTGIGALAAGCFLIRDAHMDGSKITFLEQLEIPGGSLDGEVRQNLGYVARGGREMGHHFEVLWSLFSSLPSTEDPNMTVLDHFYYTNYDDPNFSNCRITQNQGERYDNGKFNLGQDLAMELASFVNMSDDELQNKSIEDVFSEELLNTDFWTYWRTMFAFENWHSALEMKLYMNRFIHHVGGLPDLSALQFSRHDQYTSFVKPMVKYLEDNGAKFEYGVTVDNVEFSISDDKKVAKKIVATDKNGKNLSIDLTENDLVFITNGSMTEGSGYGDDNTPAPFNKEAQGCWKLWRNIAAQSDEFGRPDKFCTDPEKSNWESCTVTCHDERVPKYIEKITKRSPYGGKTVTGGIITALDSSWLMSWTINRQEQYYGQPEKDVVVWVYGLFSDVPGDYIKKPMRDCTGKEITKEWLYHIGVPIDEIEELSQSCTAVPVMMPFITSQFMVREFGDRPYVVPKNAVNFAFLGQFAETLDDPGRDTVFTIEYSGRTAMEAVYVLTGVEKGVPEVYASRYDIRYLLNAGKCLLDGEKPKLSLSPLAKRKILKQIAGTDIEILLKEHGVL</sequence>
<reference evidence="3" key="1">
    <citation type="submission" date="2016-11" db="EMBL/GenBank/DDBJ databases">
        <authorList>
            <person name="Varghese N."/>
            <person name="Submissions S."/>
        </authorList>
    </citation>
    <scope>NUCLEOTIDE SEQUENCE [LARGE SCALE GENOMIC DNA]</scope>
    <source>
        <strain evidence="3">DSM 2635</strain>
    </source>
</reference>
<dbReference type="InterPro" id="IPR036188">
    <property type="entry name" value="FAD/NAD-bd_sf"/>
</dbReference>
<evidence type="ECO:0000313" key="3">
    <source>
        <dbReference type="Proteomes" id="UP000243255"/>
    </source>
</evidence>
<dbReference type="InterPro" id="IPR010354">
    <property type="entry name" value="Oleate_hydratase"/>
</dbReference>
<dbReference type="STRING" id="1121321.SAMN04488530_1226"/>
<dbReference type="Gene3D" id="3.50.50.60">
    <property type="entry name" value="FAD/NAD(P)-binding domain"/>
    <property type="match status" value="2"/>
</dbReference>
<dbReference type="Pfam" id="PF06100">
    <property type="entry name" value="MCRA"/>
    <property type="match status" value="1"/>
</dbReference>
<dbReference type="GO" id="GO:0050151">
    <property type="term" value="F:oleate hydratase activity"/>
    <property type="evidence" value="ECO:0007669"/>
    <property type="project" value="InterPro"/>
</dbReference>
<dbReference type="Proteomes" id="UP000243255">
    <property type="component" value="Unassembled WGS sequence"/>
</dbReference>
<name>A0A1M5QKG2_9FIRM</name>
<dbReference type="AlphaFoldDB" id="A0A1M5QKG2"/>
<proteinExistence type="predicted"/>
<dbReference type="GO" id="GO:0071949">
    <property type="term" value="F:FAD binding"/>
    <property type="evidence" value="ECO:0007669"/>
    <property type="project" value="InterPro"/>
</dbReference>
<dbReference type="Gene3D" id="3.30.9.80">
    <property type="match status" value="1"/>
</dbReference>
<organism evidence="2 3">
    <name type="scientific">Asaccharospora irregularis DSM 2635</name>
    <dbReference type="NCBI Taxonomy" id="1121321"/>
    <lineage>
        <taxon>Bacteria</taxon>
        <taxon>Bacillati</taxon>
        <taxon>Bacillota</taxon>
        <taxon>Clostridia</taxon>
        <taxon>Peptostreptococcales</taxon>
        <taxon>Peptostreptococcaceae</taxon>
        <taxon>Asaccharospora</taxon>
    </lineage>
</organism>
<feature type="transmembrane region" description="Helical" evidence="1">
    <location>
        <begin position="51"/>
        <end position="69"/>
    </location>
</feature>
<dbReference type="EMBL" id="FQWX01000022">
    <property type="protein sequence ID" value="SHH14341.1"/>
    <property type="molecule type" value="Genomic_DNA"/>
</dbReference>
<gene>
    <name evidence="2" type="ORF">SAMN04488530_1226</name>
</gene>
<evidence type="ECO:0000256" key="1">
    <source>
        <dbReference type="SAM" id="Phobius"/>
    </source>
</evidence>
<keyword evidence="1" id="KW-1133">Transmembrane helix</keyword>
<dbReference type="GO" id="GO:0006631">
    <property type="term" value="P:fatty acid metabolic process"/>
    <property type="evidence" value="ECO:0007669"/>
    <property type="project" value="InterPro"/>
</dbReference>
<dbReference type="NCBIfam" id="NF010584">
    <property type="entry name" value="PRK13977.1"/>
    <property type="match status" value="1"/>
</dbReference>
<dbReference type="SUPFAM" id="SSF51905">
    <property type="entry name" value="FAD/NAD(P)-binding domain"/>
    <property type="match status" value="1"/>
</dbReference>
<accession>A0A1M5QKG2</accession>
<protein>
    <submittedName>
        <fullName evidence="2">Oleate hydratase</fullName>
    </submittedName>
</protein>
<keyword evidence="1" id="KW-0812">Transmembrane</keyword>
<evidence type="ECO:0000313" key="2">
    <source>
        <dbReference type="EMBL" id="SHH14341.1"/>
    </source>
</evidence>
<dbReference type="PANTHER" id="PTHR37417">
    <property type="entry name" value="67 KDA MYOSIN-CROSS-REACTIVE ANTIGEN FAMILY PROTEIN (AFU_ORTHOLOGUE AFUA_5G09970)"/>
    <property type="match status" value="1"/>
</dbReference>
<keyword evidence="1" id="KW-0472">Membrane</keyword>
<keyword evidence="3" id="KW-1185">Reference proteome</keyword>
<dbReference type="PANTHER" id="PTHR37417:SF3">
    <property type="entry name" value="MYOSIN-CROSSREACTIVE PROTEIN"/>
    <property type="match status" value="1"/>
</dbReference>
<dbReference type="RefSeq" id="WP_344742645.1">
    <property type="nucleotide sequence ID" value="NZ_BAABCH010000016.1"/>
</dbReference>